<keyword evidence="2" id="KW-1185">Reference proteome</keyword>
<dbReference type="AlphaFoldDB" id="A0A6L5YV81"/>
<evidence type="ECO:0008006" key="3">
    <source>
        <dbReference type="Google" id="ProtNLM"/>
    </source>
</evidence>
<evidence type="ECO:0000313" key="1">
    <source>
        <dbReference type="EMBL" id="MSU88326.1"/>
    </source>
</evidence>
<proteinExistence type="predicted"/>
<reference evidence="1 2" key="1">
    <citation type="submission" date="2019-10" db="EMBL/GenBank/DDBJ databases">
        <title>Cognatihalovulum marinum gen. nov. sp. nov., a new member of the family Rhodobacteraceae isolated from deep seawater of the Northwest Indian Ocean.</title>
        <authorList>
            <person name="Ruan C."/>
            <person name="Wang J."/>
            <person name="Zheng X."/>
            <person name="Song L."/>
            <person name="Zhu Y."/>
            <person name="Huang Y."/>
            <person name="Lu Z."/>
            <person name="Du W."/>
            <person name="Huang L."/>
            <person name="Dai X."/>
        </authorList>
    </citation>
    <scope>NUCLEOTIDE SEQUENCE [LARGE SCALE GENOMIC DNA]</scope>
    <source>
        <strain evidence="1 2">2CG4</strain>
    </source>
</reference>
<protein>
    <recommendedName>
        <fullName evidence="3">N-acetyltransferase domain-containing protein</fullName>
    </recommendedName>
</protein>
<dbReference type="EMBL" id="WIND01000001">
    <property type="protein sequence ID" value="MSU88326.1"/>
    <property type="molecule type" value="Genomic_DNA"/>
</dbReference>
<accession>A0A6L5YV81</accession>
<dbReference type="RefSeq" id="WP_154444287.1">
    <property type="nucleotide sequence ID" value="NZ_WIND01000001.1"/>
</dbReference>
<name>A0A6L5YV81_9RHOB</name>
<dbReference type="Proteomes" id="UP000474957">
    <property type="component" value="Unassembled WGS sequence"/>
</dbReference>
<sequence length="144" mass="15966">MASLDTCESIRKRHLDNLWSIFDRRSGDLIGMYAMAMLTEEGRAALLDGSFEAHDPRLSHVAATGEPVSAIYKWGVFAPAMAAAAIPLIAERLSTPDYRDLDLYGNGSTPAGRRIMRSVGFKPVDDPRSPNLYLYPRLSRRPRG</sequence>
<evidence type="ECO:0000313" key="2">
    <source>
        <dbReference type="Proteomes" id="UP000474957"/>
    </source>
</evidence>
<comment type="caution">
    <text evidence="1">The sequence shown here is derived from an EMBL/GenBank/DDBJ whole genome shotgun (WGS) entry which is preliminary data.</text>
</comment>
<organism evidence="1 2">
    <name type="scientific">Halovulum marinum</name>
    <dbReference type="NCBI Taxonomy" id="2662447"/>
    <lineage>
        <taxon>Bacteria</taxon>
        <taxon>Pseudomonadati</taxon>
        <taxon>Pseudomonadota</taxon>
        <taxon>Alphaproteobacteria</taxon>
        <taxon>Rhodobacterales</taxon>
        <taxon>Paracoccaceae</taxon>
        <taxon>Halovulum</taxon>
    </lineage>
</organism>
<gene>
    <name evidence="1" type="ORF">GE300_01685</name>
</gene>